<dbReference type="Pfam" id="PF07098">
    <property type="entry name" value="DUF1360"/>
    <property type="match status" value="1"/>
</dbReference>
<dbReference type="RefSeq" id="WP_369182358.1">
    <property type="nucleotide sequence ID" value="NZ_CP163445.1"/>
</dbReference>
<accession>A0AB39TAX3</accession>
<dbReference type="InterPro" id="IPR010773">
    <property type="entry name" value="Mycophage_PG1_Gp7"/>
</dbReference>
<dbReference type="EMBL" id="CP163445">
    <property type="protein sequence ID" value="XDQ77577.1"/>
    <property type="molecule type" value="Genomic_DNA"/>
</dbReference>
<gene>
    <name evidence="1" type="ORF">AB2U05_03280</name>
</gene>
<name>A0AB39TAX3_9ACTN</name>
<sequence length="111" mass="11722">MLLTAGAVHKLSRLVTKDPVTSPLRLPFTRFRGQAGPAELAEDVRGQGVRRAIGELVTCPFCTGLWISTGLTAGQVLAPEATRLLSSGLSALALSDLLHFARVGLQDVASR</sequence>
<reference evidence="1" key="1">
    <citation type="submission" date="2024-07" db="EMBL/GenBank/DDBJ databases">
        <authorList>
            <person name="Yu S.T."/>
        </authorList>
    </citation>
    <scope>NUCLEOTIDE SEQUENCE</scope>
    <source>
        <strain evidence="1">Y1</strain>
    </source>
</reference>
<protein>
    <submittedName>
        <fullName evidence="1">DUF1360 domain-containing protein</fullName>
    </submittedName>
</protein>
<organism evidence="1">
    <name type="scientific">Streptomyces sp. Y1</name>
    <dbReference type="NCBI Taxonomy" id="3238634"/>
    <lineage>
        <taxon>Bacteria</taxon>
        <taxon>Bacillati</taxon>
        <taxon>Actinomycetota</taxon>
        <taxon>Actinomycetes</taxon>
        <taxon>Kitasatosporales</taxon>
        <taxon>Streptomycetaceae</taxon>
        <taxon>Streptomyces</taxon>
    </lineage>
</organism>
<dbReference type="AlphaFoldDB" id="A0AB39TAX3"/>
<evidence type="ECO:0000313" key="1">
    <source>
        <dbReference type="EMBL" id="XDQ77577.1"/>
    </source>
</evidence>
<proteinExistence type="predicted"/>